<feature type="compositionally biased region" description="Low complexity" evidence="2">
    <location>
        <begin position="11"/>
        <end position="28"/>
    </location>
</feature>
<dbReference type="InterPro" id="IPR012875">
    <property type="entry name" value="SDHF4"/>
</dbReference>
<comment type="similarity">
    <text evidence="1">Belongs to the SDHAF4 family.</text>
</comment>
<dbReference type="OrthoDB" id="8481828at2"/>
<dbReference type="Pfam" id="PF07896">
    <property type="entry name" value="DUF1674"/>
    <property type="match status" value="1"/>
</dbReference>
<dbReference type="RefSeq" id="WP_132707781.1">
    <property type="nucleotide sequence ID" value="NZ_JACIGF010000003.1"/>
</dbReference>
<name>A0A4R2PPU9_RHOSA</name>
<evidence type="ECO:0000313" key="3">
    <source>
        <dbReference type="EMBL" id="TCP36221.1"/>
    </source>
</evidence>
<keyword evidence="4" id="KW-1185">Reference proteome</keyword>
<dbReference type="AlphaFoldDB" id="A0A4R2PPU9"/>
<accession>A0A4R2PPU9</accession>
<protein>
    <recommendedName>
        <fullName evidence="5">DUF1674 domain-containing protein</fullName>
    </recommendedName>
</protein>
<feature type="region of interest" description="Disordered" evidence="2">
    <location>
        <begin position="1"/>
        <end position="69"/>
    </location>
</feature>
<evidence type="ECO:0000256" key="2">
    <source>
        <dbReference type="SAM" id="MobiDB-lite"/>
    </source>
</evidence>
<evidence type="ECO:0000256" key="1">
    <source>
        <dbReference type="ARBA" id="ARBA00005701"/>
    </source>
</evidence>
<feature type="compositionally biased region" description="Basic and acidic residues" evidence="2">
    <location>
        <begin position="1"/>
        <end position="10"/>
    </location>
</feature>
<reference evidence="3 4" key="1">
    <citation type="submission" date="2019-03" db="EMBL/GenBank/DDBJ databases">
        <title>Genomic Encyclopedia of Type Strains, Phase IV (KMG-IV): sequencing the most valuable type-strain genomes for metagenomic binning, comparative biology and taxonomic classification.</title>
        <authorList>
            <person name="Goeker M."/>
        </authorList>
    </citation>
    <scope>NUCLEOTIDE SEQUENCE [LARGE SCALE GENOMIC DNA]</scope>
    <source>
        <strain evidence="3 4">DSM 2132</strain>
    </source>
</reference>
<sequence>MTDKPNRPDDQATPTQTPTQTPAQTPTDGDAAAQSEAGETARPREIGGRQGPEPTRYGDWEVGGLASDF</sequence>
<dbReference type="Proteomes" id="UP000295399">
    <property type="component" value="Unassembled WGS sequence"/>
</dbReference>
<evidence type="ECO:0008006" key="5">
    <source>
        <dbReference type="Google" id="ProtNLM"/>
    </source>
</evidence>
<proteinExistence type="inferred from homology"/>
<evidence type="ECO:0000313" key="4">
    <source>
        <dbReference type="Proteomes" id="UP000295399"/>
    </source>
</evidence>
<dbReference type="InParanoid" id="A0A4R2PPU9"/>
<comment type="caution">
    <text evidence="3">The sequence shown here is derived from an EMBL/GenBank/DDBJ whole genome shotgun (WGS) entry which is preliminary data.</text>
</comment>
<gene>
    <name evidence="3" type="ORF">EV659_103108</name>
</gene>
<dbReference type="EMBL" id="SLXO01000003">
    <property type="protein sequence ID" value="TCP36221.1"/>
    <property type="molecule type" value="Genomic_DNA"/>
</dbReference>
<organism evidence="3 4">
    <name type="scientific">Rhodothalassium salexigens DSM 2132</name>
    <dbReference type="NCBI Taxonomy" id="1188247"/>
    <lineage>
        <taxon>Bacteria</taxon>
        <taxon>Pseudomonadati</taxon>
        <taxon>Pseudomonadota</taxon>
        <taxon>Alphaproteobacteria</taxon>
        <taxon>Rhodothalassiales</taxon>
        <taxon>Rhodothalassiaceae</taxon>
        <taxon>Rhodothalassium</taxon>
    </lineage>
</organism>